<keyword evidence="3" id="KW-1185">Reference proteome</keyword>
<sequence length="164" mass="18118">GSNTGSGPTRGARAGFKQPCCTLASRTSRRASGLCDAPFTTWSTCAAQRWKEQQPTCRPPSVLRDVWQLPCTNYAQQPRTKKIGHFISVGRSTVNIVYRKFCGRIVAKLEKSTVTMVRQSELHNPILKFETVCGFPSATGALDGCHLAVSPPKYQDCDYRNYKG</sequence>
<proteinExistence type="predicted"/>
<evidence type="ECO:0000313" key="3">
    <source>
        <dbReference type="Proteomes" id="UP000001555"/>
    </source>
</evidence>
<dbReference type="AlphaFoldDB" id="B7PSG4"/>
<feature type="non-terminal residue" evidence="1">
    <location>
        <position position="1"/>
    </location>
</feature>
<evidence type="ECO:0008006" key="4">
    <source>
        <dbReference type="Google" id="ProtNLM"/>
    </source>
</evidence>
<dbReference type="EnsemblMetazoa" id="ISCW019388-RA">
    <property type="protein sequence ID" value="ISCW019388-PA"/>
    <property type="gene ID" value="ISCW019388"/>
</dbReference>
<dbReference type="EMBL" id="ABJB010768729">
    <property type="status" value="NOT_ANNOTATED_CDS"/>
    <property type="molecule type" value="Genomic_DNA"/>
</dbReference>
<accession>B7PSG4</accession>
<feature type="non-terminal residue" evidence="1">
    <location>
        <position position="164"/>
    </location>
</feature>
<dbReference type="Proteomes" id="UP000001555">
    <property type="component" value="Unassembled WGS sequence"/>
</dbReference>
<reference evidence="2" key="2">
    <citation type="submission" date="2020-05" db="UniProtKB">
        <authorList>
            <consortium name="EnsemblMetazoa"/>
        </authorList>
    </citation>
    <scope>IDENTIFICATION</scope>
    <source>
        <strain evidence="2">wikel</strain>
    </source>
</reference>
<reference evidence="1 3" key="1">
    <citation type="submission" date="2008-03" db="EMBL/GenBank/DDBJ databases">
        <title>Annotation of Ixodes scapularis.</title>
        <authorList>
            <consortium name="Ixodes scapularis Genome Project Consortium"/>
            <person name="Caler E."/>
            <person name="Hannick L.I."/>
            <person name="Bidwell S."/>
            <person name="Joardar V."/>
            <person name="Thiagarajan M."/>
            <person name="Amedeo P."/>
            <person name="Galinsky K.J."/>
            <person name="Schobel S."/>
            <person name="Inman J."/>
            <person name="Hostetler J."/>
            <person name="Miller J."/>
            <person name="Hammond M."/>
            <person name="Megy K."/>
            <person name="Lawson D."/>
            <person name="Kodira C."/>
            <person name="Sutton G."/>
            <person name="Meyer J."/>
            <person name="Hill C.A."/>
            <person name="Birren B."/>
            <person name="Nene V."/>
            <person name="Collins F."/>
            <person name="Alarcon-Chaidez F."/>
            <person name="Wikel S."/>
            <person name="Strausberg R."/>
        </authorList>
    </citation>
    <scope>NUCLEOTIDE SEQUENCE [LARGE SCALE GENOMIC DNA]</scope>
    <source>
        <strain evidence="3">Wikel</strain>
        <strain evidence="1">Wikel colony</strain>
    </source>
</reference>
<dbReference type="VEuPathDB" id="VectorBase:ISCI019388"/>
<dbReference type="InParanoid" id="B7PSG4"/>
<organism>
    <name type="scientific">Ixodes scapularis</name>
    <name type="common">Black-legged tick</name>
    <name type="synonym">Deer tick</name>
    <dbReference type="NCBI Taxonomy" id="6945"/>
    <lineage>
        <taxon>Eukaryota</taxon>
        <taxon>Metazoa</taxon>
        <taxon>Ecdysozoa</taxon>
        <taxon>Arthropoda</taxon>
        <taxon>Chelicerata</taxon>
        <taxon>Arachnida</taxon>
        <taxon>Acari</taxon>
        <taxon>Parasitiformes</taxon>
        <taxon>Ixodida</taxon>
        <taxon>Ixodoidea</taxon>
        <taxon>Ixodidae</taxon>
        <taxon>Ixodinae</taxon>
        <taxon>Ixodes</taxon>
    </lineage>
</organism>
<dbReference type="EMBL" id="DS778497">
    <property type="protein sequence ID" value="EEC09536.1"/>
    <property type="molecule type" value="Genomic_DNA"/>
</dbReference>
<protein>
    <recommendedName>
        <fullName evidence="4">DDE Tnp4 domain-containing protein</fullName>
    </recommendedName>
</protein>
<dbReference type="HOGENOM" id="CLU_1623111_0_0_1"/>
<dbReference type="PaxDb" id="6945-B7PSG4"/>
<evidence type="ECO:0000313" key="2">
    <source>
        <dbReference type="EnsemblMetazoa" id="ISCW019388-PA"/>
    </source>
</evidence>
<evidence type="ECO:0000313" key="1">
    <source>
        <dbReference type="EMBL" id="EEC09536.1"/>
    </source>
</evidence>
<dbReference type="VEuPathDB" id="VectorBase:ISCW019388"/>
<name>B7PSG4_IXOSC</name>
<gene>
    <name evidence="1" type="ORF">IscW_ISCW019388</name>
</gene>